<evidence type="ECO:0000313" key="1">
    <source>
        <dbReference type="EMBL" id="DAG01103.1"/>
    </source>
</evidence>
<organism evidence="1">
    <name type="scientific">Siphoviridae sp. ct6YY1</name>
    <dbReference type="NCBI Taxonomy" id="2825343"/>
    <lineage>
        <taxon>Viruses</taxon>
        <taxon>Duplodnaviria</taxon>
        <taxon>Heunggongvirae</taxon>
        <taxon>Uroviricota</taxon>
        <taxon>Caudoviricetes</taxon>
    </lineage>
</organism>
<accession>A0A8S5V3A4</accession>
<dbReference type="EMBL" id="BK016186">
    <property type="protein sequence ID" value="DAG01103.1"/>
    <property type="molecule type" value="Genomic_DNA"/>
</dbReference>
<protein>
    <submittedName>
        <fullName evidence="1">Uncharacterized protein</fullName>
    </submittedName>
</protein>
<reference evidence="1" key="1">
    <citation type="journal article" date="2021" name="Proc. Natl. Acad. Sci. U.S.A.">
        <title>A Catalog of Tens of Thousands of Viruses from Human Metagenomes Reveals Hidden Associations with Chronic Diseases.</title>
        <authorList>
            <person name="Tisza M.J."/>
            <person name="Buck C.B."/>
        </authorList>
    </citation>
    <scope>NUCLEOTIDE SEQUENCE</scope>
    <source>
        <strain evidence="1">Ct6YY1</strain>
    </source>
</reference>
<proteinExistence type="predicted"/>
<name>A0A8S5V3A4_9CAUD</name>
<sequence length="34" mass="3662">MGDPSPGNPRPTLTVYGQSWPVTIPKPFPLVRGV</sequence>